<feature type="region of interest" description="Disordered" evidence="1">
    <location>
        <begin position="346"/>
        <end position="541"/>
    </location>
</feature>
<reference evidence="2" key="1">
    <citation type="submission" date="2021-01" db="EMBL/GenBank/DDBJ databases">
        <title>Deciphering the adaptive evolutionary patterns associated with biogeogrpahic diversity in the finger millet blast pathogen Magnaporthe oryzae in Eastern Africa.</title>
        <authorList>
            <person name="Onyema G."/>
            <person name="Shittu T.A."/>
            <person name="Dodsworth S."/>
            <person name="Devilliers S."/>
            <person name="Muthumeenakshi S."/>
            <person name="Sreenivasaprasad S."/>
        </authorList>
    </citation>
    <scope>NUCLEOTIDE SEQUENCE</scope>
    <source>
        <strain evidence="2">D15/s37</strain>
    </source>
</reference>
<organism evidence="2 3">
    <name type="scientific">Pyricularia grisea</name>
    <name type="common">Crabgrass-specific blast fungus</name>
    <name type="synonym">Magnaporthe grisea</name>
    <dbReference type="NCBI Taxonomy" id="148305"/>
    <lineage>
        <taxon>Eukaryota</taxon>
        <taxon>Fungi</taxon>
        <taxon>Dikarya</taxon>
        <taxon>Ascomycota</taxon>
        <taxon>Pezizomycotina</taxon>
        <taxon>Sordariomycetes</taxon>
        <taxon>Sordariomycetidae</taxon>
        <taxon>Magnaporthales</taxon>
        <taxon>Pyriculariaceae</taxon>
        <taxon>Pyricularia</taxon>
    </lineage>
</organism>
<dbReference type="EMBL" id="JABSND010000138">
    <property type="protein sequence ID" value="KAI6296309.1"/>
    <property type="molecule type" value="Genomic_DNA"/>
</dbReference>
<name>A0ABQ8NFL7_PYRGI</name>
<accession>A0ABQ8NFL7</accession>
<evidence type="ECO:0000313" key="2">
    <source>
        <dbReference type="EMBL" id="KAI6296309.1"/>
    </source>
</evidence>
<protein>
    <submittedName>
        <fullName evidence="2">Uncharacterized protein</fullName>
    </submittedName>
</protein>
<dbReference type="Proteomes" id="UP001059893">
    <property type="component" value="Unassembled WGS sequence"/>
</dbReference>
<feature type="compositionally biased region" description="Low complexity" evidence="1">
    <location>
        <begin position="382"/>
        <end position="398"/>
    </location>
</feature>
<keyword evidence="3" id="KW-1185">Reference proteome</keyword>
<sequence>MASINIDHLDMRRLLDEQKISLKEVERELVERWPLLGVAPSISSALVVLRHLLAVTMPSDHALDKVGEWEAKNPLLKMAWCRVKGSNEEERAEMARQLKSLQSGDGFIDVMESDLMHETFWSRDQYSPIADVWQIHEGNVVSTQRSTAEIGAAGLIRCGPDQLEDLGEHIHETICGESSEEDVEAWRQPIGRIPSILRVLYTPDEGSEPFNMSLVNDISPTFIGWDPVGKTLVSSGAVRFGLAAVVKLRDPNVPDSTDALRLYFPTGKPVHPYIRPKDFVGKKHDIVEVGWSMGTPPNEYMLYFTERHESRTDVFGEEVKTTQATVDTEELGYQLYQLYLLNKNGPATAPAPEDPTSTPDIGRKRIMPGGNTDGQGPDMTKSLRGNPGSSSSGPAGLSQKPGRGSGSLSNRRYGGPLDSSNPNHMPLGRARDHNPYSMDNIGREHGDESASSQDQAVQHGVDTGTSSAPLVGTQPPLGPRSWVAAGGQGNGGPQRGNQHGQQQPQNRQRPSRSGRKSKRPKVGQDQVRPQGPSQGPAGPSN</sequence>
<feature type="compositionally biased region" description="Basic residues" evidence="1">
    <location>
        <begin position="509"/>
        <end position="521"/>
    </location>
</feature>
<evidence type="ECO:0000313" key="3">
    <source>
        <dbReference type="Proteomes" id="UP001059893"/>
    </source>
</evidence>
<comment type="caution">
    <text evidence="2">The sequence shown here is derived from an EMBL/GenBank/DDBJ whole genome shotgun (WGS) entry which is preliminary data.</text>
</comment>
<evidence type="ECO:0000256" key="1">
    <source>
        <dbReference type="SAM" id="MobiDB-lite"/>
    </source>
</evidence>
<proteinExistence type="predicted"/>
<feature type="compositionally biased region" description="Low complexity" evidence="1">
    <location>
        <begin position="529"/>
        <end position="541"/>
    </location>
</feature>
<gene>
    <name evidence="2" type="ORF">MCOR33_007040</name>
</gene>
<feature type="compositionally biased region" description="Low complexity" evidence="1">
    <location>
        <begin position="495"/>
        <end position="508"/>
    </location>
</feature>